<evidence type="ECO:0000313" key="9">
    <source>
        <dbReference type="EMBL" id="AIQ63857.1"/>
    </source>
</evidence>
<keyword evidence="4" id="KW-0547">Nucleotide-binding</keyword>
<evidence type="ECO:0000256" key="3">
    <source>
        <dbReference type="ARBA" id="ARBA00022679"/>
    </source>
</evidence>
<dbReference type="PANTHER" id="PTHR43711:SF32">
    <property type="entry name" value="SENSOR-TYPE HISTIDINE KINASE PRRB"/>
    <property type="match status" value="1"/>
</dbReference>
<dbReference type="PANTHER" id="PTHR43711">
    <property type="entry name" value="TWO-COMPONENT HISTIDINE KINASE"/>
    <property type="match status" value="1"/>
</dbReference>
<dbReference type="Proteomes" id="UP000029507">
    <property type="component" value="Chromosome"/>
</dbReference>
<evidence type="ECO:0000256" key="5">
    <source>
        <dbReference type="ARBA" id="ARBA00022777"/>
    </source>
</evidence>
<dbReference type="HOGENOM" id="CLU_2684424_0_0_9"/>
<keyword evidence="5" id="KW-0418">Kinase</keyword>
<feature type="domain" description="Histidine kinase" evidence="8">
    <location>
        <begin position="1"/>
        <end position="72"/>
    </location>
</feature>
<dbReference type="KEGG" id="pste:PSTEL_12935"/>
<dbReference type="Gene3D" id="3.30.565.10">
    <property type="entry name" value="Histidine kinase-like ATPase, C-terminal domain"/>
    <property type="match status" value="1"/>
</dbReference>
<keyword evidence="7" id="KW-0902">Two-component regulatory system</keyword>
<dbReference type="GO" id="GO:0005524">
    <property type="term" value="F:ATP binding"/>
    <property type="evidence" value="ECO:0007669"/>
    <property type="project" value="UniProtKB-KW"/>
</dbReference>
<dbReference type="EC" id="2.7.13.3" evidence="2"/>
<dbReference type="GO" id="GO:0004673">
    <property type="term" value="F:protein histidine kinase activity"/>
    <property type="evidence" value="ECO:0007669"/>
    <property type="project" value="UniProtKB-EC"/>
</dbReference>
<dbReference type="PRINTS" id="PR00344">
    <property type="entry name" value="BCTRLSENSOR"/>
</dbReference>
<protein>
    <recommendedName>
        <fullName evidence="2">histidine kinase</fullName>
        <ecNumber evidence="2">2.7.13.3</ecNumber>
    </recommendedName>
</protein>
<evidence type="ECO:0000256" key="2">
    <source>
        <dbReference type="ARBA" id="ARBA00012438"/>
    </source>
</evidence>
<dbReference type="InterPro" id="IPR003594">
    <property type="entry name" value="HATPase_dom"/>
</dbReference>
<dbReference type="InterPro" id="IPR050736">
    <property type="entry name" value="Sensor_HK_Regulatory"/>
</dbReference>
<dbReference type="Pfam" id="PF02518">
    <property type="entry name" value="HATPase_c"/>
    <property type="match status" value="1"/>
</dbReference>
<dbReference type="EMBL" id="CP009286">
    <property type="protein sequence ID" value="AIQ63857.1"/>
    <property type="molecule type" value="Genomic_DNA"/>
</dbReference>
<proteinExistence type="predicted"/>
<dbReference type="InterPro" id="IPR004358">
    <property type="entry name" value="Sig_transdc_His_kin-like_C"/>
</dbReference>
<keyword evidence="3" id="KW-0808">Transferase</keyword>
<dbReference type="SUPFAM" id="SSF55874">
    <property type="entry name" value="ATPase domain of HSP90 chaperone/DNA topoisomerase II/histidine kinase"/>
    <property type="match status" value="1"/>
</dbReference>
<dbReference type="InterPro" id="IPR036890">
    <property type="entry name" value="HATPase_C_sf"/>
</dbReference>
<evidence type="ECO:0000256" key="4">
    <source>
        <dbReference type="ARBA" id="ARBA00022741"/>
    </source>
</evidence>
<evidence type="ECO:0000313" key="10">
    <source>
        <dbReference type="Proteomes" id="UP000029507"/>
    </source>
</evidence>
<dbReference type="RefSeq" id="WP_038695698.1">
    <property type="nucleotide sequence ID" value="NZ_CP009286.1"/>
</dbReference>
<dbReference type="InterPro" id="IPR005467">
    <property type="entry name" value="His_kinase_dom"/>
</dbReference>
<evidence type="ECO:0000256" key="1">
    <source>
        <dbReference type="ARBA" id="ARBA00000085"/>
    </source>
</evidence>
<dbReference type="PROSITE" id="PS50109">
    <property type="entry name" value="HIS_KIN"/>
    <property type="match status" value="1"/>
</dbReference>
<name>A0A089LSJ1_9BACL</name>
<dbReference type="GO" id="GO:0000160">
    <property type="term" value="P:phosphorelay signal transduction system"/>
    <property type="evidence" value="ECO:0007669"/>
    <property type="project" value="UniProtKB-KW"/>
</dbReference>
<comment type="catalytic activity">
    <reaction evidence="1">
        <text>ATP + protein L-histidine = ADP + protein N-phospho-L-histidine.</text>
        <dbReference type="EC" id="2.7.13.3"/>
    </reaction>
</comment>
<evidence type="ECO:0000259" key="8">
    <source>
        <dbReference type="PROSITE" id="PS50109"/>
    </source>
</evidence>
<keyword evidence="10" id="KW-1185">Reference proteome</keyword>
<sequence length="74" mass="7757">MSKIVVVDDDGPGIAEDKRTEVFGRFVTGANGVTGLGLAISRQIAIRLGAELSYSDSPLGGARFSLTCRNSKTL</sequence>
<organism evidence="9 10">
    <name type="scientific">Paenibacillus stellifer</name>
    <dbReference type="NCBI Taxonomy" id="169760"/>
    <lineage>
        <taxon>Bacteria</taxon>
        <taxon>Bacillati</taxon>
        <taxon>Bacillota</taxon>
        <taxon>Bacilli</taxon>
        <taxon>Bacillales</taxon>
        <taxon>Paenibacillaceae</taxon>
        <taxon>Paenibacillus</taxon>
    </lineage>
</organism>
<dbReference type="OrthoDB" id="9780718at2"/>
<keyword evidence="6" id="KW-0067">ATP-binding</keyword>
<gene>
    <name evidence="9" type="ORF">PSTEL_12935</name>
</gene>
<evidence type="ECO:0000256" key="6">
    <source>
        <dbReference type="ARBA" id="ARBA00022840"/>
    </source>
</evidence>
<accession>A0A089LSJ1</accession>
<dbReference type="STRING" id="169760.PSTEL_12935"/>
<dbReference type="AlphaFoldDB" id="A0A089LSJ1"/>
<evidence type="ECO:0000256" key="7">
    <source>
        <dbReference type="ARBA" id="ARBA00023012"/>
    </source>
</evidence>
<reference evidence="9 10" key="1">
    <citation type="submission" date="2014-08" db="EMBL/GenBank/DDBJ databases">
        <title>Comparative genomics of the Paenibacillus odorifer group.</title>
        <authorList>
            <person name="den Bakker H.C."/>
            <person name="Tsai Y.-C."/>
            <person name="Martin N."/>
            <person name="Korlach J."/>
            <person name="Wiedmann M."/>
        </authorList>
    </citation>
    <scope>NUCLEOTIDE SEQUENCE [LARGE SCALE GENOMIC DNA]</scope>
    <source>
        <strain evidence="9 10">DSM 14472</strain>
    </source>
</reference>